<dbReference type="GO" id="GO:0005634">
    <property type="term" value="C:nucleus"/>
    <property type="evidence" value="ECO:0007669"/>
    <property type="project" value="TreeGrafter"/>
</dbReference>
<proteinExistence type="predicted"/>
<sequence length="127" mass="14547">MEEEEEVKMEVEAAQSVYGDDCVILESYPPYLHLHIKPRTADFSSQQFVEAAIGIRASSQEPPLIYLIDSKGLDEQRNSNEEAVERLSAMNHPDGDCPLCLYPLVSEDDQTKRLPFMKLMSCFHFHR</sequence>
<reference evidence="3" key="1">
    <citation type="journal article" date="2019" name="Plant Biotechnol. J.">
        <title>Genome sequencing of the Australian wild diploid species Gossypium australe highlights disease resistance and delayed gland morphogenesis.</title>
        <authorList>
            <person name="Cai Y."/>
            <person name="Cai X."/>
            <person name="Wang Q."/>
            <person name="Wang P."/>
            <person name="Zhang Y."/>
            <person name="Cai C."/>
            <person name="Xu Y."/>
            <person name="Wang K."/>
            <person name="Zhou Z."/>
            <person name="Wang C."/>
            <person name="Geng S."/>
            <person name="Li B."/>
            <person name="Dong Q."/>
            <person name="Hou Y."/>
            <person name="Wang H."/>
            <person name="Ai P."/>
            <person name="Liu Z."/>
            <person name="Yi F."/>
            <person name="Sun M."/>
            <person name="An G."/>
            <person name="Cheng J."/>
            <person name="Zhang Y."/>
            <person name="Shi Q."/>
            <person name="Xie Y."/>
            <person name="Shi X."/>
            <person name="Chang Y."/>
            <person name="Huang F."/>
            <person name="Chen Y."/>
            <person name="Hong S."/>
            <person name="Mi L."/>
            <person name="Sun Q."/>
            <person name="Zhang L."/>
            <person name="Zhou B."/>
            <person name="Peng R."/>
            <person name="Zhang X."/>
            <person name="Liu F."/>
        </authorList>
    </citation>
    <scope>NUCLEOTIDE SEQUENCE [LARGE SCALE GENOMIC DNA]</scope>
    <source>
        <strain evidence="3">cv. PA1801</strain>
    </source>
</reference>
<keyword evidence="3" id="KW-1185">Reference proteome</keyword>
<protein>
    <submittedName>
        <fullName evidence="2">E3 ubiquitin-protein ligase RNF25</fullName>
    </submittedName>
</protein>
<evidence type="ECO:0000313" key="2">
    <source>
        <dbReference type="EMBL" id="KAA3453540.1"/>
    </source>
</evidence>
<dbReference type="InterPro" id="IPR039133">
    <property type="entry name" value="RNF25"/>
</dbReference>
<dbReference type="EMBL" id="SMMG02000013">
    <property type="protein sequence ID" value="KAA3453540.1"/>
    <property type="molecule type" value="Genomic_DNA"/>
</dbReference>
<accession>A0A5B6U6L6</accession>
<dbReference type="PANTHER" id="PTHR13198">
    <property type="entry name" value="RING FINGER PROTEIN 25"/>
    <property type="match status" value="1"/>
</dbReference>
<dbReference type="Gene3D" id="3.10.110.10">
    <property type="entry name" value="Ubiquitin Conjugating Enzyme"/>
    <property type="match status" value="1"/>
</dbReference>
<dbReference type="Pfam" id="PF05773">
    <property type="entry name" value="RWD"/>
    <property type="match status" value="1"/>
</dbReference>
<dbReference type="PANTHER" id="PTHR13198:SF4">
    <property type="entry name" value="E3 UBIQUITIN-PROTEIN LIGASE RNF25"/>
    <property type="match status" value="1"/>
</dbReference>
<evidence type="ECO:0000259" key="1">
    <source>
        <dbReference type="Pfam" id="PF05773"/>
    </source>
</evidence>
<dbReference type="Proteomes" id="UP000325315">
    <property type="component" value="Unassembled WGS sequence"/>
</dbReference>
<dbReference type="InterPro" id="IPR016135">
    <property type="entry name" value="UBQ-conjugating_enzyme/RWD"/>
</dbReference>
<dbReference type="AlphaFoldDB" id="A0A5B6U6L6"/>
<evidence type="ECO:0000313" key="3">
    <source>
        <dbReference type="Proteomes" id="UP000325315"/>
    </source>
</evidence>
<dbReference type="GO" id="GO:0016567">
    <property type="term" value="P:protein ubiquitination"/>
    <property type="evidence" value="ECO:0007669"/>
    <property type="project" value="TreeGrafter"/>
</dbReference>
<name>A0A5B6U6L6_9ROSI</name>
<comment type="caution">
    <text evidence="2">The sequence shown here is derived from an EMBL/GenBank/DDBJ whole genome shotgun (WGS) entry which is preliminary data.</text>
</comment>
<gene>
    <name evidence="2" type="ORF">EPI10_009562</name>
</gene>
<feature type="domain" description="RWD" evidence="1">
    <location>
        <begin position="5"/>
        <end position="91"/>
    </location>
</feature>
<dbReference type="InterPro" id="IPR006575">
    <property type="entry name" value="RWD_dom"/>
</dbReference>
<dbReference type="OrthoDB" id="1737283at2759"/>
<dbReference type="SUPFAM" id="SSF54495">
    <property type="entry name" value="UBC-like"/>
    <property type="match status" value="1"/>
</dbReference>
<dbReference type="GO" id="GO:0061630">
    <property type="term" value="F:ubiquitin protein ligase activity"/>
    <property type="evidence" value="ECO:0007669"/>
    <property type="project" value="InterPro"/>
</dbReference>
<organism evidence="2 3">
    <name type="scientific">Gossypium australe</name>
    <dbReference type="NCBI Taxonomy" id="47621"/>
    <lineage>
        <taxon>Eukaryota</taxon>
        <taxon>Viridiplantae</taxon>
        <taxon>Streptophyta</taxon>
        <taxon>Embryophyta</taxon>
        <taxon>Tracheophyta</taxon>
        <taxon>Spermatophyta</taxon>
        <taxon>Magnoliopsida</taxon>
        <taxon>eudicotyledons</taxon>
        <taxon>Gunneridae</taxon>
        <taxon>Pentapetalae</taxon>
        <taxon>rosids</taxon>
        <taxon>malvids</taxon>
        <taxon>Malvales</taxon>
        <taxon>Malvaceae</taxon>
        <taxon>Malvoideae</taxon>
        <taxon>Gossypium</taxon>
    </lineage>
</organism>